<evidence type="ECO:0000313" key="1">
    <source>
        <dbReference type="EMBL" id="KTB32006.1"/>
    </source>
</evidence>
<gene>
    <name evidence="1" type="ORF">WG66_15435</name>
</gene>
<comment type="caution">
    <text evidence="1">The sequence shown here is derived from an EMBL/GenBank/DDBJ whole genome shotgun (WGS) entry which is preliminary data.</text>
</comment>
<dbReference type="AlphaFoldDB" id="A0A0W0F6P5"/>
<protein>
    <recommendedName>
        <fullName evidence="3">F-box domain-containing protein</fullName>
    </recommendedName>
</protein>
<reference evidence="1 2" key="1">
    <citation type="submission" date="2015-12" db="EMBL/GenBank/DDBJ databases">
        <title>Draft genome sequence of Moniliophthora roreri, the causal agent of frosty pod rot of cacao.</title>
        <authorList>
            <person name="Aime M.C."/>
            <person name="Diaz-Valderrama J.R."/>
            <person name="Kijpornyongpan T."/>
            <person name="Phillips-Mora W."/>
        </authorList>
    </citation>
    <scope>NUCLEOTIDE SEQUENCE [LARGE SCALE GENOMIC DNA]</scope>
    <source>
        <strain evidence="1 2">MCA 2952</strain>
    </source>
</reference>
<organism evidence="1 2">
    <name type="scientific">Moniliophthora roreri</name>
    <name type="common">Frosty pod rot fungus</name>
    <name type="synonym">Monilia roreri</name>
    <dbReference type="NCBI Taxonomy" id="221103"/>
    <lineage>
        <taxon>Eukaryota</taxon>
        <taxon>Fungi</taxon>
        <taxon>Dikarya</taxon>
        <taxon>Basidiomycota</taxon>
        <taxon>Agaricomycotina</taxon>
        <taxon>Agaricomycetes</taxon>
        <taxon>Agaricomycetidae</taxon>
        <taxon>Agaricales</taxon>
        <taxon>Marasmiineae</taxon>
        <taxon>Marasmiaceae</taxon>
        <taxon>Moniliophthora</taxon>
    </lineage>
</organism>
<evidence type="ECO:0000313" key="2">
    <source>
        <dbReference type="Proteomes" id="UP000054988"/>
    </source>
</evidence>
<dbReference type="SUPFAM" id="SSF52047">
    <property type="entry name" value="RNI-like"/>
    <property type="match status" value="1"/>
</dbReference>
<proteinExistence type="predicted"/>
<dbReference type="Gene3D" id="3.80.10.10">
    <property type="entry name" value="Ribonuclease Inhibitor"/>
    <property type="match status" value="1"/>
</dbReference>
<dbReference type="Proteomes" id="UP000054988">
    <property type="component" value="Unassembled WGS sequence"/>
</dbReference>
<dbReference type="EMBL" id="LATX01002272">
    <property type="protein sequence ID" value="KTB32006.1"/>
    <property type="molecule type" value="Genomic_DNA"/>
</dbReference>
<sequence>MLPPELLLITFQYFCDSQINVLRSRSRSPTLTIAHVSSGWRTLVRSTPYLWANFEVECICSHPNAGHILSHFLLFSSDALLSFRFIHQNDIGLTQCHEGLVVTQLVQSAHRWKEASFSLPWYMLPSIFNRITSEHDLSALQSLRIENTKELSEFWVLTTSAQFPSLRKLEIDGVRFGHLRSQISSGLLEALKADPIDVKDVLEVISESPKLHHVDVVPMLFLEFGSAALGEAVRSTSITTFTVHLVGSTMDDLFVRLTLPSLTSLQLIGTAGSSVPVVNVIIFIEFFTRSACHLTHFTLKYSQFEDLSTIFTHIPTLTHLAIYESVTPYTPILRNALLDLMSTSHWNQELLLPALRVLELVLVPACAPNLFTRVIQSRWRVEGLRGCARLERLSLKILQDGRWNPESKKCLEVMRDEGLDFTFE</sequence>
<dbReference type="InterPro" id="IPR032675">
    <property type="entry name" value="LRR_dom_sf"/>
</dbReference>
<evidence type="ECO:0008006" key="3">
    <source>
        <dbReference type="Google" id="ProtNLM"/>
    </source>
</evidence>
<name>A0A0W0F6P5_MONRR</name>
<accession>A0A0W0F6P5</accession>